<dbReference type="Proteomes" id="UP000585474">
    <property type="component" value="Unassembled WGS sequence"/>
</dbReference>
<organism evidence="2 3">
    <name type="scientific">Actinidia rufa</name>
    <dbReference type="NCBI Taxonomy" id="165716"/>
    <lineage>
        <taxon>Eukaryota</taxon>
        <taxon>Viridiplantae</taxon>
        <taxon>Streptophyta</taxon>
        <taxon>Embryophyta</taxon>
        <taxon>Tracheophyta</taxon>
        <taxon>Spermatophyta</taxon>
        <taxon>Magnoliopsida</taxon>
        <taxon>eudicotyledons</taxon>
        <taxon>Gunneridae</taxon>
        <taxon>Pentapetalae</taxon>
        <taxon>asterids</taxon>
        <taxon>Ericales</taxon>
        <taxon>Actinidiaceae</taxon>
        <taxon>Actinidia</taxon>
    </lineage>
</organism>
<accession>A0A7J0EFX4</accession>
<dbReference type="AlphaFoldDB" id="A0A7J0EFX4"/>
<gene>
    <name evidence="2" type="ORF">Acr_03g0018700</name>
</gene>
<proteinExistence type="predicted"/>
<evidence type="ECO:0000256" key="1">
    <source>
        <dbReference type="SAM" id="MobiDB-lite"/>
    </source>
</evidence>
<keyword evidence="3" id="KW-1185">Reference proteome</keyword>
<feature type="region of interest" description="Disordered" evidence="1">
    <location>
        <begin position="1"/>
        <end position="49"/>
    </location>
</feature>
<feature type="compositionally biased region" description="Basic and acidic residues" evidence="1">
    <location>
        <begin position="29"/>
        <end position="49"/>
    </location>
</feature>
<feature type="compositionally biased region" description="Polar residues" evidence="1">
    <location>
        <begin position="1"/>
        <end position="12"/>
    </location>
</feature>
<comment type="caution">
    <text evidence="2">The sequence shown here is derived from an EMBL/GenBank/DDBJ whole genome shotgun (WGS) entry which is preliminary data.</text>
</comment>
<evidence type="ECO:0000313" key="3">
    <source>
        <dbReference type="Proteomes" id="UP000585474"/>
    </source>
</evidence>
<name>A0A7J0EFX4_9ERIC</name>
<reference evidence="2 3" key="1">
    <citation type="submission" date="2019-07" db="EMBL/GenBank/DDBJ databases">
        <title>De Novo Assembly of kiwifruit Actinidia rufa.</title>
        <authorList>
            <person name="Sugita-Konishi S."/>
            <person name="Sato K."/>
            <person name="Mori E."/>
            <person name="Abe Y."/>
            <person name="Kisaki G."/>
            <person name="Hamano K."/>
            <person name="Suezawa K."/>
            <person name="Otani M."/>
            <person name="Fukuda T."/>
            <person name="Manabe T."/>
            <person name="Gomi K."/>
            <person name="Tabuchi M."/>
            <person name="Akimitsu K."/>
            <person name="Kataoka I."/>
        </authorList>
    </citation>
    <scope>NUCLEOTIDE SEQUENCE [LARGE SCALE GENOMIC DNA]</scope>
    <source>
        <strain evidence="3">cv. Fuchu</strain>
    </source>
</reference>
<protein>
    <submittedName>
        <fullName evidence="2">Uncharacterized protein</fullName>
    </submittedName>
</protein>
<sequence length="49" mass="5656">MVVVPQPQQRHFQPSVKKRGPRMGVQTPDRSRERNKGVVSEKMKKNQAV</sequence>
<dbReference type="EMBL" id="BJWL01000003">
    <property type="protein sequence ID" value="GFY85096.1"/>
    <property type="molecule type" value="Genomic_DNA"/>
</dbReference>
<evidence type="ECO:0000313" key="2">
    <source>
        <dbReference type="EMBL" id="GFY85096.1"/>
    </source>
</evidence>